<dbReference type="SUPFAM" id="SSF53187">
    <property type="entry name" value="Zn-dependent exopeptidases"/>
    <property type="match status" value="1"/>
</dbReference>
<dbReference type="RefSeq" id="WP_106205619.1">
    <property type="nucleotide sequence ID" value="NZ_PVTD01000006.1"/>
</dbReference>
<organism evidence="2 3">
    <name type="scientific">Aliiruegeria haliotis</name>
    <dbReference type="NCBI Taxonomy" id="1280846"/>
    <lineage>
        <taxon>Bacteria</taxon>
        <taxon>Pseudomonadati</taxon>
        <taxon>Pseudomonadota</taxon>
        <taxon>Alphaproteobacteria</taxon>
        <taxon>Rhodobacterales</taxon>
        <taxon>Roseobacteraceae</taxon>
        <taxon>Aliiruegeria</taxon>
    </lineage>
</organism>
<keyword evidence="3" id="KW-1185">Reference proteome</keyword>
<name>A0A2T0RN28_9RHOB</name>
<gene>
    <name evidence="2" type="ORF">CLV78_10677</name>
</gene>
<reference evidence="2 3" key="1">
    <citation type="submission" date="2018-03" db="EMBL/GenBank/DDBJ databases">
        <title>Genomic Encyclopedia of Archaeal and Bacterial Type Strains, Phase II (KMG-II): from individual species to whole genera.</title>
        <authorList>
            <person name="Goeker M."/>
        </authorList>
    </citation>
    <scope>NUCLEOTIDE SEQUENCE [LARGE SCALE GENOMIC DNA]</scope>
    <source>
        <strain evidence="2 3">DSM 29328</strain>
    </source>
</reference>
<comment type="caution">
    <text evidence="2">The sequence shown here is derived from an EMBL/GenBank/DDBJ whole genome shotgun (WGS) entry which is preliminary data.</text>
</comment>
<dbReference type="AlphaFoldDB" id="A0A2T0RN28"/>
<dbReference type="InterPro" id="IPR011227">
    <property type="entry name" value="UCP029730"/>
</dbReference>
<evidence type="ECO:0000256" key="1">
    <source>
        <dbReference type="SAM" id="MobiDB-lite"/>
    </source>
</evidence>
<dbReference type="OrthoDB" id="9815326at2"/>
<dbReference type="GO" id="GO:0016787">
    <property type="term" value="F:hydrolase activity"/>
    <property type="evidence" value="ECO:0007669"/>
    <property type="project" value="UniProtKB-KW"/>
</dbReference>
<dbReference type="Pfam" id="PF05013">
    <property type="entry name" value="FGase"/>
    <property type="match status" value="1"/>
</dbReference>
<dbReference type="PIRSF" id="PIRSF029730">
    <property type="entry name" value="UCP029730"/>
    <property type="match status" value="1"/>
</dbReference>
<dbReference type="Gene3D" id="3.40.630.40">
    <property type="entry name" value="Zn-dependent exopeptidases"/>
    <property type="match status" value="1"/>
</dbReference>
<dbReference type="Proteomes" id="UP000239480">
    <property type="component" value="Unassembled WGS sequence"/>
</dbReference>
<dbReference type="InterPro" id="IPR007709">
    <property type="entry name" value="N-FG_amidohydro"/>
</dbReference>
<accession>A0A2T0RN28</accession>
<sequence length="271" mass="28936">MSDTDAPSVLTAAEGPAVQVENPDGRGQYVVVCEHASRFIPAALNGLGLDDEAAQSHAAWDIGALDVARQVAMSLDAPLVASRVSRLVYDCNRPPEAGDAITEKSERFEVPGNHGLTDADRDARVREIYLPFRDALARTLDARSGPVTLITIHSFTPVYMGKPRDVELGLLHDADSRVAEAMMRIAREHTSMRTELNAPYAAADGVTHTLRAHAVPAGLPNVMIEIRSDLIDSPEGAKQVATELVAMLNAAMDGLSGVGGQPTRGDQNRAE</sequence>
<feature type="region of interest" description="Disordered" evidence="1">
    <location>
        <begin position="1"/>
        <end position="20"/>
    </location>
</feature>
<protein>
    <submittedName>
        <fullName evidence="2">Putative N-formylglutamate amidohydrolase</fullName>
    </submittedName>
</protein>
<evidence type="ECO:0000313" key="3">
    <source>
        <dbReference type="Proteomes" id="UP000239480"/>
    </source>
</evidence>
<dbReference type="EMBL" id="PVTD01000006">
    <property type="protein sequence ID" value="PRY22537.1"/>
    <property type="molecule type" value="Genomic_DNA"/>
</dbReference>
<keyword evidence="2" id="KW-0378">Hydrolase</keyword>
<evidence type="ECO:0000313" key="2">
    <source>
        <dbReference type="EMBL" id="PRY22537.1"/>
    </source>
</evidence>
<proteinExistence type="predicted"/>